<dbReference type="KEGG" id="vg:55617410"/>
<keyword evidence="2" id="KW-1185">Reference proteome</keyword>
<proteinExistence type="predicted"/>
<name>A0A5B9N857_9CAUD</name>
<protein>
    <submittedName>
        <fullName evidence="1">Uncharacterized protein</fullName>
    </submittedName>
</protein>
<organism evidence="1 2">
    <name type="scientific">Aeromonas phage 4_4572</name>
    <dbReference type="NCBI Taxonomy" id="2588517"/>
    <lineage>
        <taxon>Viruses</taxon>
        <taxon>Duplodnaviria</taxon>
        <taxon>Heunggongvirae</taxon>
        <taxon>Uroviricota</taxon>
        <taxon>Caudoviricetes</taxon>
        <taxon>Grimontviridae</taxon>
        <taxon>Lahexavirus</taxon>
        <taxon>Lahexavirus lv44572</taxon>
    </lineage>
</organism>
<accession>A0A5B9N857</accession>
<dbReference type="GeneID" id="55617410"/>
<sequence>MLKKTKKGFKLVSKKNPKKVLKNFGKDKPSKEEVAKEEARVNFFKEGGVLNKKK</sequence>
<evidence type="ECO:0000313" key="2">
    <source>
        <dbReference type="Proteomes" id="UP000323023"/>
    </source>
</evidence>
<gene>
    <name evidence="1" type="primary">44572_017</name>
</gene>
<evidence type="ECO:0000313" key="1">
    <source>
        <dbReference type="EMBL" id="QEG09015.1"/>
    </source>
</evidence>
<reference evidence="1 2" key="1">
    <citation type="submission" date="2019-04" db="EMBL/GenBank/DDBJ databases">
        <title>Nine Novel Phages from a Plateau Lake in Southwest China Provide Insights into Aeromonas Phage Diversity.</title>
        <authorList>
            <person name="Xiao W."/>
            <person name="Bai M."/>
            <person name="Wang Y."/>
            <person name="Cui X."/>
        </authorList>
    </citation>
    <scope>NUCLEOTIDE SEQUENCE [LARGE SCALE GENOMIC DNA]</scope>
</reference>
<dbReference type="RefSeq" id="YP_009847037.1">
    <property type="nucleotide sequence ID" value="NC_048773.1"/>
</dbReference>
<dbReference type="EMBL" id="MK813943">
    <property type="protein sequence ID" value="QEG09015.1"/>
    <property type="molecule type" value="Genomic_DNA"/>
</dbReference>
<dbReference type="Proteomes" id="UP000323023">
    <property type="component" value="Segment"/>
</dbReference>